<gene>
    <name evidence="2" type="ORF">GCM10007049_04400</name>
</gene>
<protein>
    <recommendedName>
        <fullName evidence="1">Glycosyl transferase family 1 domain-containing protein</fullName>
    </recommendedName>
</protein>
<feature type="domain" description="Glycosyl transferase family 1" evidence="1">
    <location>
        <begin position="163"/>
        <end position="315"/>
    </location>
</feature>
<evidence type="ECO:0000259" key="1">
    <source>
        <dbReference type="Pfam" id="PF00534"/>
    </source>
</evidence>
<dbReference type="GO" id="GO:0016757">
    <property type="term" value="F:glycosyltransferase activity"/>
    <property type="evidence" value="ECO:0007669"/>
    <property type="project" value="InterPro"/>
</dbReference>
<reference evidence="2" key="1">
    <citation type="journal article" date="2014" name="Int. J. Syst. Evol. Microbiol.">
        <title>Complete genome sequence of Corynebacterium casei LMG S-19264T (=DSM 44701T), isolated from a smear-ripened cheese.</title>
        <authorList>
            <consortium name="US DOE Joint Genome Institute (JGI-PGF)"/>
            <person name="Walter F."/>
            <person name="Albersmeier A."/>
            <person name="Kalinowski J."/>
            <person name="Ruckert C."/>
        </authorList>
    </citation>
    <scope>NUCLEOTIDE SEQUENCE</scope>
    <source>
        <strain evidence="2">KCTC 12368</strain>
    </source>
</reference>
<dbReference type="Proteomes" id="UP000619457">
    <property type="component" value="Unassembled WGS sequence"/>
</dbReference>
<organism evidence="2 3">
    <name type="scientific">Echinicola pacifica</name>
    <dbReference type="NCBI Taxonomy" id="346377"/>
    <lineage>
        <taxon>Bacteria</taxon>
        <taxon>Pseudomonadati</taxon>
        <taxon>Bacteroidota</taxon>
        <taxon>Cytophagia</taxon>
        <taxon>Cytophagales</taxon>
        <taxon>Cyclobacteriaceae</taxon>
        <taxon>Echinicola</taxon>
    </lineage>
</organism>
<reference evidence="2" key="2">
    <citation type="submission" date="2020-09" db="EMBL/GenBank/DDBJ databases">
        <authorList>
            <person name="Sun Q."/>
            <person name="Kim S."/>
        </authorList>
    </citation>
    <scope>NUCLEOTIDE SEQUENCE</scope>
    <source>
        <strain evidence="2">KCTC 12368</strain>
    </source>
</reference>
<dbReference type="EMBL" id="BMWX01000001">
    <property type="protein sequence ID" value="GGZ15423.1"/>
    <property type="molecule type" value="Genomic_DNA"/>
</dbReference>
<keyword evidence="3" id="KW-1185">Reference proteome</keyword>
<sequence>MELELDSDFYFGNASDDIVKLDYNELRNFKGELINIPIAPPIYWQKGILSIDNKYSHYILLGEYYCLSTWVFTILRKLQNKKIYFWTHGWYGNESSLKKVVKKLFFNLADGILLYGNHAKELMIKEGFEPKKLHVIYNSLDYNKQFSIRQSLNSSPLFEDRFGNNNKVILFIGRLTKVKRLDQLIELISNCKKAFERNLNLVIVGTGVEEHSLQTLVEEKGLNDQVWFYGESYNEELNAQLIYNADICVSPGNVGLTAMHSLMYGTPVITHNDYKNQMPEFEAIESGITGDFFQKDNIEDLTNVILNWIDDNENRFVVRERCYNIMDRIYNPDFQVKILKSLLYNETIPKEDLPKCADVHFEKN</sequence>
<evidence type="ECO:0000313" key="3">
    <source>
        <dbReference type="Proteomes" id="UP000619457"/>
    </source>
</evidence>
<proteinExistence type="predicted"/>
<dbReference type="AlphaFoldDB" id="A0A918PN42"/>
<dbReference type="Pfam" id="PF00534">
    <property type="entry name" value="Glycos_transf_1"/>
    <property type="match status" value="1"/>
</dbReference>
<dbReference type="PANTHER" id="PTHR12526">
    <property type="entry name" value="GLYCOSYLTRANSFERASE"/>
    <property type="match status" value="1"/>
</dbReference>
<dbReference type="SUPFAM" id="SSF53756">
    <property type="entry name" value="UDP-Glycosyltransferase/glycogen phosphorylase"/>
    <property type="match status" value="1"/>
</dbReference>
<evidence type="ECO:0000313" key="2">
    <source>
        <dbReference type="EMBL" id="GGZ15423.1"/>
    </source>
</evidence>
<dbReference type="RefSeq" id="WP_018474314.1">
    <property type="nucleotide sequence ID" value="NZ_BMWX01000001.1"/>
</dbReference>
<name>A0A918PN42_9BACT</name>
<dbReference type="CDD" id="cd03801">
    <property type="entry name" value="GT4_PimA-like"/>
    <property type="match status" value="1"/>
</dbReference>
<accession>A0A918PN42</accession>
<comment type="caution">
    <text evidence="2">The sequence shown here is derived from an EMBL/GenBank/DDBJ whole genome shotgun (WGS) entry which is preliminary data.</text>
</comment>
<dbReference type="InterPro" id="IPR001296">
    <property type="entry name" value="Glyco_trans_1"/>
</dbReference>
<dbReference type="Gene3D" id="3.40.50.2000">
    <property type="entry name" value="Glycogen Phosphorylase B"/>
    <property type="match status" value="2"/>
</dbReference>